<evidence type="ECO:0000256" key="3">
    <source>
        <dbReference type="ARBA" id="ARBA00022741"/>
    </source>
</evidence>
<comment type="caution">
    <text evidence="6">The sequence shown here is derived from an EMBL/GenBank/DDBJ whole genome shotgun (WGS) entry which is preliminary data.</text>
</comment>
<dbReference type="Pfam" id="PF00005">
    <property type="entry name" value="ABC_tran"/>
    <property type="match status" value="1"/>
</dbReference>
<dbReference type="EMBL" id="AYSO01000020">
    <property type="protein sequence ID" value="KIE45141.1"/>
    <property type="molecule type" value="Genomic_DNA"/>
</dbReference>
<dbReference type="PROSITE" id="PS50893">
    <property type="entry name" value="ABC_TRANSPORTER_2"/>
    <property type="match status" value="1"/>
</dbReference>
<dbReference type="PROSITE" id="PS00211">
    <property type="entry name" value="ABC_TRANSPORTER_1"/>
    <property type="match status" value="1"/>
</dbReference>
<dbReference type="AlphaFoldDB" id="A0A0C1R3U2"/>
<keyword evidence="7" id="KW-1185">Reference proteome</keyword>
<evidence type="ECO:0000256" key="4">
    <source>
        <dbReference type="ARBA" id="ARBA00022840"/>
    </source>
</evidence>
<dbReference type="PANTHER" id="PTHR43335">
    <property type="entry name" value="ABC TRANSPORTER, ATP-BINDING PROTEIN"/>
    <property type="match status" value="1"/>
</dbReference>
<dbReference type="GO" id="GO:0005524">
    <property type="term" value="F:ATP binding"/>
    <property type="evidence" value="ECO:0007669"/>
    <property type="project" value="UniProtKB-KW"/>
</dbReference>
<dbReference type="InterPro" id="IPR017871">
    <property type="entry name" value="ABC_transporter-like_CS"/>
</dbReference>
<evidence type="ECO:0000313" key="6">
    <source>
        <dbReference type="EMBL" id="KIE45141.1"/>
    </source>
</evidence>
<evidence type="ECO:0000259" key="5">
    <source>
        <dbReference type="PROSITE" id="PS50893"/>
    </source>
</evidence>
<dbReference type="InterPro" id="IPR003439">
    <property type="entry name" value="ABC_transporter-like_ATP-bd"/>
</dbReference>
<dbReference type="Proteomes" id="UP000031366">
    <property type="component" value="Unassembled WGS sequence"/>
</dbReference>
<keyword evidence="3" id="KW-0547">Nucleotide-binding</keyword>
<dbReference type="PANTHER" id="PTHR43335:SF4">
    <property type="entry name" value="ABC TRANSPORTER, ATP-BINDING PROTEIN"/>
    <property type="match status" value="1"/>
</dbReference>
<reference evidence="6 7" key="1">
    <citation type="journal article" date="2015" name="Infect. Genet. Evol.">
        <title>Genomic sequences of six botulinum neurotoxin-producing strains representing three clostridial species illustrate the mobility and diversity of botulinum neurotoxin genes.</title>
        <authorList>
            <person name="Smith T.J."/>
            <person name="Hill K.K."/>
            <person name="Xie G."/>
            <person name="Foley B.T."/>
            <person name="Williamson C.H."/>
            <person name="Foster J.T."/>
            <person name="Johnson S.L."/>
            <person name="Chertkov O."/>
            <person name="Teshima H."/>
            <person name="Gibbons H.S."/>
            <person name="Johnsky L.A."/>
            <person name="Karavis M.A."/>
            <person name="Smith L.A."/>
        </authorList>
    </citation>
    <scope>NUCLEOTIDE SEQUENCE [LARGE SCALE GENOMIC DNA]</scope>
    <source>
        <strain evidence="6 7">CDC 2741</strain>
    </source>
</reference>
<gene>
    <name evidence="6" type="ORF">U732_773</name>
</gene>
<sequence length="303" mass="33714">MNTIVSTHNLSKRYDKMYGVNNVNLTIYEGDVYGFVGPNGAGKSTTLKMLLGLVKPTNGNIKIFGKEFAENRHYILSNTGSLIESPSYYGHLTGMENMRIIQHLCGAPDKNLHKSLQIVRLENQKDKKVGQYSLGMKQRLGIAMALINFPKLLILDEPTNGLDPAGIGEIRELIKCLPQQYGITVLISSHLLSEIEQVATSVGIINHGDLLFQGSMDLLKNMSKPYISIKTQNNEIAANLLQHKGFSPIIENHSLTLGDIKDNEIAQINKLLIEAGMDVFRIEEHKKNLESVFLELTGREQSL</sequence>
<evidence type="ECO:0000256" key="2">
    <source>
        <dbReference type="ARBA" id="ARBA00022448"/>
    </source>
</evidence>
<keyword evidence="2" id="KW-0813">Transport</keyword>
<dbReference type="Gene3D" id="3.40.50.300">
    <property type="entry name" value="P-loop containing nucleotide triphosphate hydrolases"/>
    <property type="match status" value="1"/>
</dbReference>
<evidence type="ECO:0000313" key="7">
    <source>
        <dbReference type="Proteomes" id="UP000031366"/>
    </source>
</evidence>
<feature type="domain" description="ABC transporter" evidence="5">
    <location>
        <begin position="5"/>
        <end position="232"/>
    </location>
</feature>
<dbReference type="InterPro" id="IPR027417">
    <property type="entry name" value="P-loop_NTPase"/>
</dbReference>
<dbReference type="InterPro" id="IPR003593">
    <property type="entry name" value="AAA+_ATPase"/>
</dbReference>
<dbReference type="SUPFAM" id="SSF52540">
    <property type="entry name" value="P-loop containing nucleoside triphosphate hydrolases"/>
    <property type="match status" value="1"/>
</dbReference>
<accession>A0A0C1R3U2</accession>
<name>A0A0C1R3U2_9CLOT</name>
<protein>
    <submittedName>
        <fullName evidence="6">ABC transporter family protein</fullName>
    </submittedName>
</protein>
<organism evidence="6 7">
    <name type="scientific">Clostridium argentinense CDC 2741</name>
    <dbReference type="NCBI Taxonomy" id="1418104"/>
    <lineage>
        <taxon>Bacteria</taxon>
        <taxon>Bacillati</taxon>
        <taxon>Bacillota</taxon>
        <taxon>Clostridia</taxon>
        <taxon>Eubacteriales</taxon>
        <taxon>Clostridiaceae</taxon>
        <taxon>Clostridium</taxon>
    </lineage>
</organism>
<evidence type="ECO:0000256" key="1">
    <source>
        <dbReference type="ARBA" id="ARBA00005417"/>
    </source>
</evidence>
<dbReference type="SMART" id="SM00382">
    <property type="entry name" value="AAA"/>
    <property type="match status" value="1"/>
</dbReference>
<dbReference type="STRING" id="29341.RSJ17_06665"/>
<dbReference type="RefSeq" id="WP_039636849.1">
    <property type="nucleotide sequence ID" value="NZ_AYSO01000020.1"/>
</dbReference>
<keyword evidence="4" id="KW-0067">ATP-binding</keyword>
<dbReference type="OrthoDB" id="9809205at2"/>
<comment type="similarity">
    <text evidence="1">Belongs to the ABC transporter superfamily.</text>
</comment>
<proteinExistence type="inferred from homology"/>
<dbReference type="GO" id="GO:0016887">
    <property type="term" value="F:ATP hydrolysis activity"/>
    <property type="evidence" value="ECO:0007669"/>
    <property type="project" value="InterPro"/>
</dbReference>